<name>A0ABW1KTE7_9PROT</name>
<organism evidence="2 3">
    <name type="scientific">Hyphococcus aureus</name>
    <dbReference type="NCBI Taxonomy" id="2666033"/>
    <lineage>
        <taxon>Bacteria</taxon>
        <taxon>Pseudomonadati</taxon>
        <taxon>Pseudomonadota</taxon>
        <taxon>Alphaproteobacteria</taxon>
        <taxon>Parvularculales</taxon>
        <taxon>Parvularculaceae</taxon>
        <taxon>Hyphococcus</taxon>
    </lineage>
</organism>
<feature type="region of interest" description="Disordered" evidence="1">
    <location>
        <begin position="1"/>
        <end position="24"/>
    </location>
</feature>
<evidence type="ECO:0000313" key="2">
    <source>
        <dbReference type="EMBL" id="MFC6033923.1"/>
    </source>
</evidence>
<evidence type="ECO:0008006" key="4">
    <source>
        <dbReference type="Google" id="ProtNLM"/>
    </source>
</evidence>
<feature type="region of interest" description="Disordered" evidence="1">
    <location>
        <begin position="291"/>
        <end position="310"/>
    </location>
</feature>
<gene>
    <name evidence="2" type="ORF">ACFMB1_00105</name>
</gene>
<proteinExistence type="predicted"/>
<evidence type="ECO:0000256" key="1">
    <source>
        <dbReference type="SAM" id="MobiDB-lite"/>
    </source>
</evidence>
<accession>A0ABW1KTE7</accession>
<evidence type="ECO:0000313" key="3">
    <source>
        <dbReference type="Proteomes" id="UP001596116"/>
    </source>
</evidence>
<reference evidence="2 3" key="1">
    <citation type="submission" date="2024-09" db="EMBL/GenBank/DDBJ databases">
        <authorList>
            <person name="Zhang Z.-H."/>
        </authorList>
    </citation>
    <scope>NUCLEOTIDE SEQUENCE [LARGE SCALE GENOMIC DNA]</scope>
    <source>
        <strain evidence="2 3">HHTR114</strain>
    </source>
</reference>
<dbReference type="RefSeq" id="WP_379880790.1">
    <property type="nucleotide sequence ID" value="NZ_JBHPON010000001.1"/>
</dbReference>
<comment type="caution">
    <text evidence="2">The sequence shown here is derived from an EMBL/GenBank/DDBJ whole genome shotgun (WGS) entry which is preliminary data.</text>
</comment>
<sequence length="441" mass="48350">MTTENSKWRQTRLQASKQAGEKERDAMGKSLTLVTAAVLLFLSACSREPTPTPTYHADENPQHLSEWGMIAATDGALQLSKGVTPYDLATPLFSDYALKLRTVWTPEGKPAVYSADEAFDFPVGTVITKTFYYSIPKNEWTGDVSIGRERSVNEGVMSLDHLRLIETRVLVRRETGWDALPYVWNDDQTDAVLKRTGAVAPLTLIRDTNEDGGRMEPFSYLVPNANQCAGCHATNATTKAIKPIGPKARHLNKPSSFAEGFNQLDHWLAKGLLTFASENSPLLRDARPLHPEETSQVENRLAVSKDEGRAPQDEVNFQFPRNADWTDENEPLDLRARAYLDANCSHCHNPNGPADTSGLNLEPDAAGPALGHCKTPVAAGRGTGGRPYDIVPGRPDLSITVFRMETTDPGAMMPELGRAVTHEEGVELLADWIAAMEGRCG</sequence>
<keyword evidence="3" id="KW-1185">Reference proteome</keyword>
<protein>
    <recommendedName>
        <fullName evidence="4">Cytochrome c domain-containing protein</fullName>
    </recommendedName>
</protein>
<dbReference type="Proteomes" id="UP001596116">
    <property type="component" value="Unassembled WGS sequence"/>
</dbReference>
<dbReference type="EMBL" id="JBHPON010000001">
    <property type="protein sequence ID" value="MFC6033923.1"/>
    <property type="molecule type" value="Genomic_DNA"/>
</dbReference>